<organism evidence="1 2">
    <name type="scientific">Actinacidiphila polyblastidii</name>
    <dbReference type="NCBI Taxonomy" id="3110430"/>
    <lineage>
        <taxon>Bacteria</taxon>
        <taxon>Bacillati</taxon>
        <taxon>Actinomycetota</taxon>
        <taxon>Actinomycetes</taxon>
        <taxon>Kitasatosporales</taxon>
        <taxon>Streptomycetaceae</taxon>
        <taxon>Actinacidiphila</taxon>
    </lineage>
</organism>
<protein>
    <submittedName>
        <fullName evidence="1">Uncharacterized protein</fullName>
    </submittedName>
</protein>
<keyword evidence="2" id="KW-1185">Reference proteome</keyword>
<comment type="caution">
    <text evidence="1">The sequence shown here is derived from an EMBL/GenBank/DDBJ whole genome shotgun (WGS) entry which is preliminary data.</text>
</comment>
<proteinExistence type="predicted"/>
<evidence type="ECO:0000313" key="2">
    <source>
        <dbReference type="Proteomes" id="UP001344658"/>
    </source>
</evidence>
<dbReference type="Proteomes" id="UP001344658">
    <property type="component" value="Unassembled WGS sequence"/>
</dbReference>
<dbReference type="RefSeq" id="WP_330797711.1">
    <property type="nucleotide sequence ID" value="NZ_JAZEWV010000020.1"/>
</dbReference>
<sequence>MPFTTEFPNFQVYQAHNAIMVGLRADGSDTLDFYLRARQEIEQISGLTGLRPKAWECYRPLWYFAFGDESLVAS</sequence>
<gene>
    <name evidence="1" type="ORF">V2S66_22295</name>
</gene>
<accession>A0ABU7PHE6</accession>
<name>A0ABU7PHE6_9ACTN</name>
<dbReference type="EMBL" id="JAZEWV010000020">
    <property type="protein sequence ID" value="MEE4544692.1"/>
    <property type="molecule type" value="Genomic_DNA"/>
</dbReference>
<reference evidence="1 2" key="1">
    <citation type="submission" date="2023-12" db="EMBL/GenBank/DDBJ databases">
        <title>Streptomyces sp. V4-01.</title>
        <authorList>
            <person name="Somphong A."/>
            <person name="Phongsopitanun W."/>
        </authorList>
    </citation>
    <scope>NUCLEOTIDE SEQUENCE [LARGE SCALE GENOMIC DNA]</scope>
    <source>
        <strain evidence="1 2">V4-01</strain>
    </source>
</reference>
<evidence type="ECO:0000313" key="1">
    <source>
        <dbReference type="EMBL" id="MEE4544692.1"/>
    </source>
</evidence>